<evidence type="ECO:0000256" key="1">
    <source>
        <dbReference type="SAM" id="MobiDB-lite"/>
    </source>
</evidence>
<feature type="signal peptide" evidence="2">
    <location>
        <begin position="1"/>
        <end position="17"/>
    </location>
</feature>
<organism evidence="3 4">
    <name type="scientific">Durusdinium trenchii</name>
    <dbReference type="NCBI Taxonomy" id="1381693"/>
    <lineage>
        <taxon>Eukaryota</taxon>
        <taxon>Sar</taxon>
        <taxon>Alveolata</taxon>
        <taxon>Dinophyceae</taxon>
        <taxon>Suessiales</taxon>
        <taxon>Symbiodiniaceae</taxon>
        <taxon>Durusdinium</taxon>
    </lineage>
</organism>
<evidence type="ECO:0000313" key="4">
    <source>
        <dbReference type="Proteomes" id="UP001642464"/>
    </source>
</evidence>
<keyword evidence="4" id="KW-1185">Reference proteome</keyword>
<evidence type="ECO:0000313" key="3">
    <source>
        <dbReference type="EMBL" id="CAK9033705.1"/>
    </source>
</evidence>
<feature type="compositionally biased region" description="Basic and acidic residues" evidence="1">
    <location>
        <begin position="92"/>
        <end position="105"/>
    </location>
</feature>
<gene>
    <name evidence="3" type="ORF">SCF082_LOCUS20609</name>
</gene>
<dbReference type="EMBL" id="CAXAMM010014435">
    <property type="protein sequence ID" value="CAK9033705.1"/>
    <property type="molecule type" value="Genomic_DNA"/>
</dbReference>
<reference evidence="3 4" key="1">
    <citation type="submission" date="2024-02" db="EMBL/GenBank/DDBJ databases">
        <authorList>
            <person name="Chen Y."/>
            <person name="Shah S."/>
            <person name="Dougan E. K."/>
            <person name="Thang M."/>
            <person name="Chan C."/>
        </authorList>
    </citation>
    <scope>NUCLEOTIDE SEQUENCE [LARGE SCALE GENOMIC DNA]</scope>
</reference>
<accession>A0ABP0L3N1</accession>
<dbReference type="Proteomes" id="UP001642464">
    <property type="component" value="Unassembled WGS sequence"/>
</dbReference>
<feature type="compositionally biased region" description="Acidic residues" evidence="1">
    <location>
        <begin position="66"/>
        <end position="91"/>
    </location>
</feature>
<sequence length="105" mass="11632">MFPRPILALALALATRAEPTLDQDDECLANGDCSLSALQRRAMQARAESKDAFDPNFDIPSIGDLPSEDEMDNMPEDEGPEDDEQDEEAEDHEEHAEEGKGDEEK</sequence>
<protein>
    <submittedName>
        <fullName evidence="3">Uncharacterized protein</fullName>
    </submittedName>
</protein>
<name>A0ABP0L3N1_9DINO</name>
<feature type="region of interest" description="Disordered" evidence="1">
    <location>
        <begin position="46"/>
        <end position="105"/>
    </location>
</feature>
<comment type="caution">
    <text evidence="3">The sequence shown here is derived from an EMBL/GenBank/DDBJ whole genome shotgun (WGS) entry which is preliminary data.</text>
</comment>
<feature type="chain" id="PRO_5046689794" evidence="2">
    <location>
        <begin position="18"/>
        <end position="105"/>
    </location>
</feature>
<evidence type="ECO:0000256" key="2">
    <source>
        <dbReference type="SAM" id="SignalP"/>
    </source>
</evidence>
<proteinExistence type="predicted"/>
<keyword evidence="2" id="KW-0732">Signal</keyword>